<evidence type="ECO:0000313" key="3">
    <source>
        <dbReference type="Proteomes" id="UP001194273"/>
    </source>
</evidence>
<sequence length="78" mass="8384">MADQTTFDRVCAIVREQAGLDDVELTAETKLSEVGLDSLATVEAVMACEDEFGIEIDAESNPATIGEFVSMVESLLEN</sequence>
<evidence type="ECO:0000259" key="1">
    <source>
        <dbReference type="PROSITE" id="PS50075"/>
    </source>
</evidence>
<dbReference type="RefSeq" id="WP_193528887.1">
    <property type="nucleotide sequence ID" value="NZ_JADCJZ010000001.1"/>
</dbReference>
<protein>
    <submittedName>
        <fullName evidence="2">Acyl carrier protein</fullName>
    </submittedName>
</protein>
<feature type="domain" description="Carrier" evidence="1">
    <location>
        <begin position="4"/>
        <end position="78"/>
    </location>
</feature>
<dbReference type="SUPFAM" id="SSF47336">
    <property type="entry name" value="ACP-like"/>
    <property type="match status" value="1"/>
</dbReference>
<dbReference type="PANTHER" id="PTHR46153:SF2">
    <property type="entry name" value="ACYL CARRIER PROTEIN"/>
    <property type="match status" value="1"/>
</dbReference>
<comment type="caution">
    <text evidence="2">The sequence shown here is derived from an EMBL/GenBank/DDBJ whole genome shotgun (WGS) entry which is preliminary data.</text>
</comment>
<dbReference type="PANTHER" id="PTHR46153">
    <property type="entry name" value="ACYL CARRIER PROTEIN"/>
    <property type="match status" value="1"/>
</dbReference>
<dbReference type="InterPro" id="IPR036736">
    <property type="entry name" value="ACP-like_sf"/>
</dbReference>
<dbReference type="InterPro" id="IPR009081">
    <property type="entry name" value="PP-bd_ACP"/>
</dbReference>
<dbReference type="PROSITE" id="PS50075">
    <property type="entry name" value="CARRIER"/>
    <property type="match status" value="1"/>
</dbReference>
<dbReference type="Gene3D" id="1.10.1200.10">
    <property type="entry name" value="ACP-like"/>
    <property type="match status" value="1"/>
</dbReference>
<keyword evidence="3" id="KW-1185">Reference proteome</keyword>
<name>A0ABR9QQS6_9ACTN</name>
<proteinExistence type="predicted"/>
<dbReference type="EMBL" id="JADCJZ010000001">
    <property type="protein sequence ID" value="MBE5023431.1"/>
    <property type="molecule type" value="Genomic_DNA"/>
</dbReference>
<dbReference type="InterPro" id="IPR044813">
    <property type="entry name" value="ACP_chloroplastic"/>
</dbReference>
<evidence type="ECO:0000313" key="2">
    <source>
        <dbReference type="EMBL" id="MBE5023431.1"/>
    </source>
</evidence>
<reference evidence="2 3" key="1">
    <citation type="submission" date="2020-10" db="EMBL/GenBank/DDBJ databases">
        <title>ChiBAC.</title>
        <authorList>
            <person name="Zenner C."/>
            <person name="Hitch T.C.A."/>
            <person name="Clavel T."/>
        </authorList>
    </citation>
    <scope>NUCLEOTIDE SEQUENCE [LARGE SCALE GENOMIC DNA]</scope>
    <source>
        <strain evidence="2 3">DSM 107455</strain>
    </source>
</reference>
<gene>
    <name evidence="2" type="ORF">INF26_01010</name>
</gene>
<dbReference type="Pfam" id="PF00550">
    <property type="entry name" value="PP-binding"/>
    <property type="match status" value="1"/>
</dbReference>
<dbReference type="Proteomes" id="UP001194273">
    <property type="component" value="Unassembled WGS sequence"/>
</dbReference>
<organism evidence="2 3">
    <name type="scientific">Thermophilibacter gallinarum</name>
    <dbReference type="NCBI Taxonomy" id="2779357"/>
    <lineage>
        <taxon>Bacteria</taxon>
        <taxon>Bacillati</taxon>
        <taxon>Actinomycetota</taxon>
        <taxon>Coriobacteriia</taxon>
        <taxon>Coriobacteriales</taxon>
        <taxon>Atopobiaceae</taxon>
        <taxon>Thermophilibacter</taxon>
    </lineage>
</organism>
<accession>A0ABR9QQS6</accession>